<sequence length="205" mass="23553">MCDTPVAPVGAQTAVFQPKPLGPVCQFPAWYVLETPTPRKHRDKRLEVSYLINPQKEQVPPPPQPSQQWPRSLDEVEIIAPRPRAPSLTCQKVEATIARWESDSILKGGELARDLERSSHQLRVHWTSPLQVLPDSRSLSPPLLTPAGNERLQQLFGREALEREVSEMEFTRLHNLMEMEKKQWARLDLEERQCNADRSARARWV</sequence>
<dbReference type="Proteomes" id="UP001396898">
    <property type="component" value="Unassembled WGS sequence"/>
</dbReference>
<dbReference type="EMBL" id="JAQQWI010000007">
    <property type="protein sequence ID" value="KAK8027898.1"/>
    <property type="molecule type" value="Genomic_DNA"/>
</dbReference>
<protein>
    <submittedName>
        <fullName evidence="1">Uncharacterized protein</fullName>
    </submittedName>
</protein>
<evidence type="ECO:0000313" key="1">
    <source>
        <dbReference type="EMBL" id="KAK8027898.1"/>
    </source>
</evidence>
<proteinExistence type="predicted"/>
<gene>
    <name evidence="1" type="ORF">PG991_004954</name>
</gene>
<keyword evidence="2" id="KW-1185">Reference proteome</keyword>
<organism evidence="1 2">
    <name type="scientific">Apiospora marii</name>
    <dbReference type="NCBI Taxonomy" id="335849"/>
    <lineage>
        <taxon>Eukaryota</taxon>
        <taxon>Fungi</taxon>
        <taxon>Dikarya</taxon>
        <taxon>Ascomycota</taxon>
        <taxon>Pezizomycotina</taxon>
        <taxon>Sordariomycetes</taxon>
        <taxon>Xylariomycetidae</taxon>
        <taxon>Amphisphaeriales</taxon>
        <taxon>Apiosporaceae</taxon>
        <taxon>Apiospora</taxon>
    </lineage>
</organism>
<name>A0ABR1S966_9PEZI</name>
<comment type="caution">
    <text evidence="1">The sequence shown here is derived from an EMBL/GenBank/DDBJ whole genome shotgun (WGS) entry which is preliminary data.</text>
</comment>
<reference evidence="1 2" key="1">
    <citation type="submission" date="2023-01" db="EMBL/GenBank/DDBJ databases">
        <title>Analysis of 21 Apiospora genomes using comparative genomics revels a genus with tremendous synthesis potential of carbohydrate active enzymes and secondary metabolites.</title>
        <authorList>
            <person name="Sorensen T."/>
        </authorList>
    </citation>
    <scope>NUCLEOTIDE SEQUENCE [LARGE SCALE GENOMIC DNA]</scope>
    <source>
        <strain evidence="1 2">CBS 20057</strain>
    </source>
</reference>
<evidence type="ECO:0000313" key="2">
    <source>
        <dbReference type="Proteomes" id="UP001396898"/>
    </source>
</evidence>
<accession>A0ABR1S966</accession>